<dbReference type="PANTHER" id="PTHR34374">
    <property type="entry name" value="LARGE RIBOSOMAL RNA SUBUNIT ACCUMULATION PROTEIN YCED HOMOLOG 1, CHLOROPLASTIC"/>
    <property type="match status" value="1"/>
</dbReference>
<dbReference type="STRING" id="1692.BMAGN_0157"/>
<dbReference type="EMBL" id="JGZB01000004">
    <property type="protein sequence ID" value="KFI68208.1"/>
    <property type="molecule type" value="Genomic_DNA"/>
</dbReference>
<dbReference type="Pfam" id="PF02620">
    <property type="entry name" value="YceD"/>
    <property type="match status" value="1"/>
</dbReference>
<comment type="caution">
    <text evidence="1">The sequence shown here is derived from an EMBL/GenBank/DDBJ whole genome shotgun (WGS) entry which is preliminary data.</text>
</comment>
<dbReference type="eggNOG" id="COG1399">
    <property type="taxonomic scope" value="Bacteria"/>
</dbReference>
<dbReference type="InterPro" id="IPR003772">
    <property type="entry name" value="YceD"/>
</dbReference>
<proteinExistence type="predicted"/>
<evidence type="ECO:0000313" key="2">
    <source>
        <dbReference type="Proteomes" id="UP000029052"/>
    </source>
</evidence>
<keyword evidence="2" id="KW-1185">Reference proteome</keyword>
<accession>A0A087BB08</accession>
<organism evidence="1 2">
    <name type="scientific">Bifidobacterium magnum</name>
    <dbReference type="NCBI Taxonomy" id="1692"/>
    <lineage>
        <taxon>Bacteria</taxon>
        <taxon>Bacillati</taxon>
        <taxon>Actinomycetota</taxon>
        <taxon>Actinomycetes</taxon>
        <taxon>Bifidobacteriales</taxon>
        <taxon>Bifidobacteriaceae</taxon>
        <taxon>Bifidobacterium</taxon>
    </lineage>
</organism>
<dbReference type="Proteomes" id="UP000029052">
    <property type="component" value="Unassembled WGS sequence"/>
</dbReference>
<sequence>MARVPFTDWTISVAQVGSRPGQTKDIDAVFPAPEGIGDAIVGIDAGADVHVTGHFDSIVDGLIFMGTLSAPAHMVCARCDKDISQTLSEQVTAFFPFEDKSAKPGKNDEEVDIIAGEEEAEDVYPLLDNGAFANIEPLIRDTFVTTLPLQPLCKPDCKGLCSQCGADLNETPDHSHDIPDIRFAALADFKAKLEENEAEQD</sequence>
<name>A0A087BB08_9BIFI</name>
<dbReference type="RefSeq" id="WP_022859967.1">
    <property type="nucleotide sequence ID" value="NZ_JGZB01000004.1"/>
</dbReference>
<evidence type="ECO:0000313" key="1">
    <source>
        <dbReference type="EMBL" id="KFI68208.1"/>
    </source>
</evidence>
<protein>
    <submittedName>
        <fullName evidence="1">Uncharacterized protein</fullName>
    </submittedName>
</protein>
<dbReference type="AlphaFoldDB" id="A0A087BB08"/>
<dbReference type="PANTHER" id="PTHR34374:SF1">
    <property type="entry name" value="LARGE RIBOSOMAL RNA SUBUNIT ACCUMULATION PROTEIN YCED HOMOLOG 1, CHLOROPLASTIC"/>
    <property type="match status" value="1"/>
</dbReference>
<reference evidence="1 2" key="1">
    <citation type="submission" date="2014-03" db="EMBL/GenBank/DDBJ databases">
        <title>Genomics of Bifidobacteria.</title>
        <authorList>
            <person name="Ventura M."/>
            <person name="Milani C."/>
            <person name="Lugli G.A."/>
        </authorList>
    </citation>
    <scope>NUCLEOTIDE SEQUENCE [LARGE SCALE GENOMIC DNA]</scope>
    <source>
        <strain evidence="1 2">LMG 11591</strain>
    </source>
</reference>
<gene>
    <name evidence="1" type="ORF">BMAGN_0157</name>
</gene>